<dbReference type="FunCoup" id="A0A0C3FMD6">
    <property type="interactions" value="120"/>
</dbReference>
<evidence type="ECO:0000256" key="7">
    <source>
        <dbReference type="ARBA" id="ARBA00023136"/>
    </source>
</evidence>
<name>A0A0C3FMD6_PILCF</name>
<feature type="domain" description="Cation efflux protein transmembrane" evidence="10">
    <location>
        <begin position="309"/>
        <end position="382"/>
    </location>
</feature>
<keyword evidence="7 9" id="KW-0472">Membrane</keyword>
<dbReference type="Pfam" id="PF01545">
    <property type="entry name" value="Cation_efflux"/>
    <property type="match status" value="2"/>
</dbReference>
<reference evidence="12 13" key="1">
    <citation type="submission" date="2014-04" db="EMBL/GenBank/DDBJ databases">
        <authorList>
            <consortium name="DOE Joint Genome Institute"/>
            <person name="Kuo A."/>
            <person name="Tarkka M."/>
            <person name="Buscot F."/>
            <person name="Kohler A."/>
            <person name="Nagy L.G."/>
            <person name="Floudas D."/>
            <person name="Copeland A."/>
            <person name="Barry K.W."/>
            <person name="Cichocki N."/>
            <person name="Veneault-Fourrey C."/>
            <person name="LaButti K."/>
            <person name="Lindquist E.A."/>
            <person name="Lipzen A."/>
            <person name="Lundell T."/>
            <person name="Morin E."/>
            <person name="Murat C."/>
            <person name="Sun H."/>
            <person name="Tunlid A."/>
            <person name="Henrissat B."/>
            <person name="Grigoriev I.V."/>
            <person name="Hibbett D.S."/>
            <person name="Martin F."/>
            <person name="Nordberg H.P."/>
            <person name="Cantor M.N."/>
            <person name="Hua S.X."/>
        </authorList>
    </citation>
    <scope>NUCLEOTIDE SEQUENCE [LARGE SCALE GENOMIC DNA]</scope>
    <source>
        <strain evidence="12 13">F 1598</strain>
    </source>
</reference>
<sequence>MAHKPMMSRSARITLLLVIDVVFFFVELIVGYAVGSLALVADSFHMLNDVMSLIVALYAIKLTAQSATDSRYSYGWHRAEILAALINGVFLLALCFSIFLEAIERFFNTAEISNPKLVVVVGSLGLASNIVGLFLFHEHTHSHGQGHSHGGTSVSASKPASIILSNSSPADATPAQKIPQSPHSPHSRTRSDSYSFSGHPVATRASLVQVAQDIALATSPPKARKSLDHLSSSSTRLSTHSSQDNLQHGSIVRPPKPVSSSPITDQGPSEHTPLLHDESYSGAHIHGTSSSEDNALPHDQTEHNHGHGHSHPQSGSMNMRGLLLHVLGDALGNVGVIATGLVIWFSTWSFKYYFDPVISLVITVIIFSSALPLVRSTSFILLQGVPATVSIEEVRASILEIEGVLSLHELHIWQLSESKIIASVHVLASRDHDFMPVAAKIRKALHLHGIHSSTIQPEYYHTRTEDYLKTTEETSCLITCPPDQACDPSENACCPPPPSDV</sequence>
<evidence type="ECO:0000256" key="1">
    <source>
        <dbReference type="ARBA" id="ARBA00004141"/>
    </source>
</evidence>
<dbReference type="GO" id="GO:0016020">
    <property type="term" value="C:membrane"/>
    <property type="evidence" value="ECO:0007669"/>
    <property type="project" value="UniProtKB-SubCell"/>
</dbReference>
<dbReference type="PANTHER" id="PTHR45820">
    <property type="entry name" value="FI23527P1"/>
    <property type="match status" value="1"/>
</dbReference>
<dbReference type="Pfam" id="PF16916">
    <property type="entry name" value="ZT_dimer"/>
    <property type="match status" value="1"/>
</dbReference>
<comment type="similarity">
    <text evidence="2">Belongs to the cation diffusion facilitator (CDF) transporter (TC 2.A.4) family. SLC30A subfamily.</text>
</comment>
<keyword evidence="6 9" id="KW-1133">Transmembrane helix</keyword>
<feature type="region of interest" description="Disordered" evidence="8">
    <location>
        <begin position="219"/>
        <end position="315"/>
    </location>
</feature>
<feature type="transmembrane region" description="Helical" evidence="9">
    <location>
        <begin position="357"/>
        <end position="374"/>
    </location>
</feature>
<feature type="transmembrane region" description="Helical" evidence="9">
    <location>
        <begin position="115"/>
        <end position="136"/>
    </location>
</feature>
<gene>
    <name evidence="12" type="ORF">PILCRDRAFT_817242</name>
</gene>
<feature type="region of interest" description="Disordered" evidence="8">
    <location>
        <begin position="165"/>
        <end position="198"/>
    </location>
</feature>
<protein>
    <recommendedName>
        <fullName evidence="14">Cation efflux protein</fullName>
    </recommendedName>
</protein>
<evidence type="ECO:0000256" key="5">
    <source>
        <dbReference type="ARBA" id="ARBA00022833"/>
    </source>
</evidence>
<accession>A0A0C3FMD6</accession>
<dbReference type="NCBIfam" id="TIGR01297">
    <property type="entry name" value="CDF"/>
    <property type="match status" value="2"/>
</dbReference>
<dbReference type="GO" id="GO:0006882">
    <property type="term" value="P:intracellular zinc ion homeostasis"/>
    <property type="evidence" value="ECO:0007669"/>
    <property type="project" value="TreeGrafter"/>
</dbReference>
<dbReference type="GO" id="GO:0005385">
    <property type="term" value="F:zinc ion transmembrane transporter activity"/>
    <property type="evidence" value="ECO:0007669"/>
    <property type="project" value="TreeGrafter"/>
</dbReference>
<dbReference type="SUPFAM" id="SSF160240">
    <property type="entry name" value="Cation efflux protein cytoplasmic domain-like"/>
    <property type="match status" value="1"/>
</dbReference>
<dbReference type="InterPro" id="IPR036837">
    <property type="entry name" value="Cation_efflux_CTD_sf"/>
</dbReference>
<proteinExistence type="inferred from homology"/>
<evidence type="ECO:0000313" key="13">
    <source>
        <dbReference type="Proteomes" id="UP000054166"/>
    </source>
</evidence>
<dbReference type="OrthoDB" id="9944568at2759"/>
<evidence type="ECO:0000259" key="11">
    <source>
        <dbReference type="Pfam" id="PF16916"/>
    </source>
</evidence>
<feature type="domain" description="Cation efflux protein transmembrane" evidence="10">
    <location>
        <begin position="14"/>
        <end position="156"/>
    </location>
</feature>
<feature type="compositionally biased region" description="Basic and acidic residues" evidence="8">
    <location>
        <begin position="295"/>
        <end position="305"/>
    </location>
</feature>
<feature type="compositionally biased region" description="Polar residues" evidence="8">
    <location>
        <begin position="258"/>
        <end position="269"/>
    </location>
</feature>
<dbReference type="EMBL" id="KN832985">
    <property type="protein sequence ID" value="KIM85240.1"/>
    <property type="molecule type" value="Genomic_DNA"/>
</dbReference>
<dbReference type="AlphaFoldDB" id="A0A0C3FMD6"/>
<dbReference type="HOGENOM" id="CLU_013430_4_3_1"/>
<evidence type="ECO:0000256" key="3">
    <source>
        <dbReference type="ARBA" id="ARBA00022448"/>
    </source>
</evidence>
<evidence type="ECO:0000256" key="8">
    <source>
        <dbReference type="SAM" id="MobiDB-lite"/>
    </source>
</evidence>
<dbReference type="PANTHER" id="PTHR45820:SF4">
    <property type="entry name" value="ZINC TRANSPORTER 63C, ISOFORM F"/>
    <property type="match status" value="1"/>
</dbReference>
<dbReference type="InterPro" id="IPR027470">
    <property type="entry name" value="Cation_efflux_CTD"/>
</dbReference>
<dbReference type="Gene3D" id="1.20.1510.10">
    <property type="entry name" value="Cation efflux protein transmembrane domain"/>
    <property type="match status" value="2"/>
</dbReference>
<evidence type="ECO:0000256" key="6">
    <source>
        <dbReference type="ARBA" id="ARBA00022989"/>
    </source>
</evidence>
<keyword evidence="5" id="KW-0862">Zinc</keyword>
<evidence type="ECO:0000256" key="9">
    <source>
        <dbReference type="SAM" id="Phobius"/>
    </source>
</evidence>
<feature type="transmembrane region" description="Helical" evidence="9">
    <location>
        <begin position="12"/>
        <end position="34"/>
    </location>
</feature>
<dbReference type="InterPro" id="IPR058533">
    <property type="entry name" value="Cation_efflux_TM"/>
</dbReference>
<evidence type="ECO:0000259" key="10">
    <source>
        <dbReference type="Pfam" id="PF01545"/>
    </source>
</evidence>
<reference evidence="13" key="2">
    <citation type="submission" date="2015-01" db="EMBL/GenBank/DDBJ databases">
        <title>Evolutionary Origins and Diversification of the Mycorrhizal Mutualists.</title>
        <authorList>
            <consortium name="DOE Joint Genome Institute"/>
            <consortium name="Mycorrhizal Genomics Consortium"/>
            <person name="Kohler A."/>
            <person name="Kuo A."/>
            <person name="Nagy L.G."/>
            <person name="Floudas D."/>
            <person name="Copeland A."/>
            <person name="Barry K.W."/>
            <person name="Cichocki N."/>
            <person name="Veneault-Fourrey C."/>
            <person name="LaButti K."/>
            <person name="Lindquist E.A."/>
            <person name="Lipzen A."/>
            <person name="Lundell T."/>
            <person name="Morin E."/>
            <person name="Murat C."/>
            <person name="Riley R."/>
            <person name="Ohm R."/>
            <person name="Sun H."/>
            <person name="Tunlid A."/>
            <person name="Henrissat B."/>
            <person name="Grigoriev I.V."/>
            <person name="Hibbett D.S."/>
            <person name="Martin F."/>
        </authorList>
    </citation>
    <scope>NUCLEOTIDE SEQUENCE [LARGE SCALE GENOMIC DNA]</scope>
    <source>
        <strain evidence="13">F 1598</strain>
    </source>
</reference>
<keyword evidence="13" id="KW-1185">Reference proteome</keyword>
<comment type="subcellular location">
    <subcellularLocation>
        <location evidence="1">Membrane</location>
        <topology evidence="1">Multi-pass membrane protein</topology>
    </subcellularLocation>
</comment>
<feature type="transmembrane region" description="Helical" evidence="9">
    <location>
        <begin position="81"/>
        <end position="103"/>
    </location>
</feature>
<keyword evidence="3" id="KW-0813">Transport</keyword>
<keyword evidence="4 9" id="KW-0812">Transmembrane</keyword>
<dbReference type="InParanoid" id="A0A0C3FMD6"/>
<dbReference type="InterPro" id="IPR027469">
    <property type="entry name" value="Cation_efflux_TMD_sf"/>
</dbReference>
<evidence type="ECO:0000256" key="4">
    <source>
        <dbReference type="ARBA" id="ARBA00022692"/>
    </source>
</evidence>
<evidence type="ECO:0000313" key="12">
    <source>
        <dbReference type="EMBL" id="KIM85240.1"/>
    </source>
</evidence>
<feature type="domain" description="Cation efflux protein cytoplasmic" evidence="11">
    <location>
        <begin position="389"/>
        <end position="458"/>
    </location>
</feature>
<evidence type="ECO:0008006" key="14">
    <source>
        <dbReference type="Google" id="ProtNLM"/>
    </source>
</evidence>
<dbReference type="STRING" id="765440.A0A0C3FMD6"/>
<feature type="transmembrane region" description="Helical" evidence="9">
    <location>
        <begin position="322"/>
        <end position="345"/>
    </location>
</feature>
<dbReference type="SUPFAM" id="SSF161111">
    <property type="entry name" value="Cation efflux protein transmembrane domain-like"/>
    <property type="match status" value="1"/>
</dbReference>
<organism evidence="12 13">
    <name type="scientific">Piloderma croceum (strain F 1598)</name>
    <dbReference type="NCBI Taxonomy" id="765440"/>
    <lineage>
        <taxon>Eukaryota</taxon>
        <taxon>Fungi</taxon>
        <taxon>Dikarya</taxon>
        <taxon>Basidiomycota</taxon>
        <taxon>Agaricomycotina</taxon>
        <taxon>Agaricomycetes</taxon>
        <taxon>Agaricomycetidae</taxon>
        <taxon>Atheliales</taxon>
        <taxon>Atheliaceae</taxon>
        <taxon>Piloderma</taxon>
    </lineage>
</organism>
<dbReference type="Proteomes" id="UP000054166">
    <property type="component" value="Unassembled WGS sequence"/>
</dbReference>
<evidence type="ECO:0000256" key="2">
    <source>
        <dbReference type="ARBA" id="ARBA00008873"/>
    </source>
</evidence>
<feature type="compositionally biased region" description="Low complexity" evidence="8">
    <location>
        <begin position="229"/>
        <end position="242"/>
    </location>
</feature>
<dbReference type="InterPro" id="IPR002524">
    <property type="entry name" value="Cation_efflux"/>
</dbReference>